<dbReference type="RefSeq" id="WP_353332792.1">
    <property type="nucleotide sequence ID" value="NZ_AP028055.1"/>
</dbReference>
<keyword evidence="2" id="KW-1185">Reference proteome</keyword>
<evidence type="ECO:0000313" key="2">
    <source>
        <dbReference type="Proteomes" id="UP001496674"/>
    </source>
</evidence>
<reference evidence="1 2" key="1">
    <citation type="submission" date="2023-04" db="EMBL/GenBank/DDBJ databases">
        <title>Draft genome sequence of acteroides sedimenti strain YN3PY1.</title>
        <authorList>
            <person name="Yoshida N."/>
        </authorList>
    </citation>
    <scope>NUCLEOTIDE SEQUENCE [LARGE SCALE GENOMIC DNA]</scope>
    <source>
        <strain evidence="1 2">YN3PY1</strain>
    </source>
</reference>
<protein>
    <submittedName>
        <fullName evidence="1">Uncharacterized protein</fullName>
    </submittedName>
</protein>
<gene>
    <name evidence="1" type="ORF">BSYN_03810</name>
</gene>
<sequence>MKTNVINEVREFFKDLSTDICVNDHLTDEDIENVIDNVTHEDAYDAIESLLNDNGVFESEGEIIYSTKAINFLAEHDASLNRSLKIAEEYGYTPSNLDSEILATLLYTEMLKEEFQGLRAEINDFFNELEYNEEEE</sequence>
<organism evidence="1 2">
    <name type="scientific">Bacteroides sedimenti</name>
    <dbReference type="NCBI Taxonomy" id="2136147"/>
    <lineage>
        <taxon>Bacteria</taxon>
        <taxon>Pseudomonadati</taxon>
        <taxon>Bacteroidota</taxon>
        <taxon>Bacteroidia</taxon>
        <taxon>Bacteroidales</taxon>
        <taxon>Bacteroidaceae</taxon>
        <taxon>Bacteroides</taxon>
    </lineage>
</organism>
<dbReference type="EMBL" id="AP028055">
    <property type="protein sequence ID" value="BEG98116.1"/>
    <property type="molecule type" value="Genomic_DNA"/>
</dbReference>
<evidence type="ECO:0000313" key="1">
    <source>
        <dbReference type="EMBL" id="BEG98116.1"/>
    </source>
</evidence>
<proteinExistence type="predicted"/>
<accession>A0ABM8I7M2</accession>
<dbReference type="Proteomes" id="UP001496674">
    <property type="component" value="Chromosome"/>
</dbReference>
<name>A0ABM8I7M2_9BACE</name>